<dbReference type="InterPro" id="IPR004445">
    <property type="entry name" value="GltS"/>
</dbReference>
<reference evidence="3" key="1">
    <citation type="submission" date="2016-11" db="EMBL/GenBank/DDBJ databases">
        <authorList>
            <person name="Varghese N."/>
            <person name="Submissions S."/>
        </authorList>
    </citation>
    <scope>NUCLEOTIDE SEQUENCE [LARGE SCALE GENOMIC DNA]</scope>
    <source>
        <strain evidence="3">DSM 16219</strain>
    </source>
</reference>
<keyword evidence="3" id="KW-1185">Reference proteome</keyword>
<dbReference type="OrthoDB" id="9801557at2"/>
<feature type="transmembrane region" description="Helical" evidence="1">
    <location>
        <begin position="364"/>
        <end position="384"/>
    </location>
</feature>
<evidence type="ECO:0000313" key="2">
    <source>
        <dbReference type="EMBL" id="SHL29909.1"/>
    </source>
</evidence>
<evidence type="ECO:0000313" key="3">
    <source>
        <dbReference type="Proteomes" id="UP000183994"/>
    </source>
</evidence>
<dbReference type="PANTHER" id="PTHR36178">
    <property type="entry name" value="SLR0625 PROTEIN"/>
    <property type="match status" value="1"/>
</dbReference>
<keyword evidence="1" id="KW-1133">Transmembrane helix</keyword>
<organism evidence="2 3">
    <name type="scientific">Desulfatibacillum alkenivorans DSM 16219</name>
    <dbReference type="NCBI Taxonomy" id="1121393"/>
    <lineage>
        <taxon>Bacteria</taxon>
        <taxon>Pseudomonadati</taxon>
        <taxon>Thermodesulfobacteriota</taxon>
        <taxon>Desulfobacteria</taxon>
        <taxon>Desulfobacterales</taxon>
        <taxon>Desulfatibacillaceae</taxon>
        <taxon>Desulfatibacillum</taxon>
    </lineage>
</organism>
<feature type="transmembrane region" description="Helical" evidence="1">
    <location>
        <begin position="396"/>
        <end position="416"/>
    </location>
</feature>
<keyword evidence="1" id="KW-0812">Transmembrane</keyword>
<dbReference type="GO" id="GO:0015813">
    <property type="term" value="P:L-glutamate transmembrane transport"/>
    <property type="evidence" value="ECO:0007669"/>
    <property type="project" value="InterPro"/>
</dbReference>
<dbReference type="GO" id="GO:0015501">
    <property type="term" value="F:glutamate:sodium symporter activity"/>
    <property type="evidence" value="ECO:0007669"/>
    <property type="project" value="InterPro"/>
</dbReference>
<feature type="transmembrane region" description="Helical" evidence="1">
    <location>
        <begin position="428"/>
        <end position="448"/>
    </location>
</feature>
<dbReference type="EMBL" id="FQZU01000058">
    <property type="protein sequence ID" value="SHL29909.1"/>
    <property type="molecule type" value="Genomic_DNA"/>
</dbReference>
<dbReference type="AlphaFoldDB" id="A0A1M6ZHT8"/>
<protein>
    <submittedName>
        <fullName evidence="2">Glutamate:Na+ symporter, ESS family</fullName>
    </submittedName>
</protein>
<feature type="transmembrane region" description="Helical" evidence="1">
    <location>
        <begin position="7"/>
        <end position="26"/>
    </location>
</feature>
<feature type="transmembrane region" description="Helical" evidence="1">
    <location>
        <begin position="160"/>
        <end position="189"/>
    </location>
</feature>
<proteinExistence type="predicted"/>
<feature type="transmembrane region" description="Helical" evidence="1">
    <location>
        <begin position="32"/>
        <end position="52"/>
    </location>
</feature>
<dbReference type="RefSeq" id="WP_073478948.1">
    <property type="nucleotide sequence ID" value="NZ_FQZU01000058.1"/>
</dbReference>
<dbReference type="Proteomes" id="UP000183994">
    <property type="component" value="Unassembled WGS sequence"/>
</dbReference>
<sequence>MNAPFEFDSMLVFAWLSFFLIMGLYLRARVAFIQRFLFPSCLVGGFAGLIAMQTGLLNIETGALENFGYHFFNVSFISVGLTRNDAEDETGAKIAGVKGPAWMALIQGMTFPLQAVIGGLFVLIFGALGFELFSTFGFLVPLGFNEGPGQALSIGKAWEAVGFANGATIGLTFAAVGYFFSFFVGVPLVNYGMRKGRAFHGGENLSQDCVLGVFSPGVDCENAGKLTIHSGNAETMAFQAALIGVVYGLTYAFIRTAASFLPPDVGAILWGFFFFFGLGAALVLKKIMSLAGLGHIADPGVQRRITGWSVDYLIVATVMAIQLKVVWEYILPIAAISIAVGLSTTLVIIWFGRRVPGYSLERTAAIFGTVTGTVSCGLLLLRIVDPEFRTPVAYEIAVMNAFALPIVGGGTVLVNAPLWWGWSVWQTMLVFVGVMAVSLILLLMLGLVGKKAAD</sequence>
<dbReference type="PANTHER" id="PTHR36178:SF1">
    <property type="entry name" value="SODIUM_GLUTAMATE SYMPORTER"/>
    <property type="match status" value="1"/>
</dbReference>
<evidence type="ECO:0000256" key="1">
    <source>
        <dbReference type="SAM" id="Phobius"/>
    </source>
</evidence>
<feature type="transmembrane region" description="Helical" evidence="1">
    <location>
        <begin position="329"/>
        <end position="352"/>
    </location>
</feature>
<keyword evidence="1" id="KW-0472">Membrane</keyword>
<name>A0A1M6ZHT8_9BACT</name>
<dbReference type="STRING" id="1121393.SAMN02745216_04974"/>
<dbReference type="GO" id="GO:0016020">
    <property type="term" value="C:membrane"/>
    <property type="evidence" value="ECO:0007669"/>
    <property type="project" value="InterPro"/>
</dbReference>
<gene>
    <name evidence="2" type="ORF">SAMN02745216_04974</name>
</gene>
<accession>A0A1M6ZHT8</accession>
<feature type="transmembrane region" description="Helical" evidence="1">
    <location>
        <begin position="235"/>
        <end position="254"/>
    </location>
</feature>
<feature type="transmembrane region" description="Helical" evidence="1">
    <location>
        <begin position="266"/>
        <end position="284"/>
    </location>
</feature>